<evidence type="ECO:0000313" key="3">
    <source>
        <dbReference type="EMBL" id="AER57110.1"/>
    </source>
</evidence>
<dbReference type="STRING" id="1045855.DSC_12330"/>
<dbReference type="HOGENOM" id="CLU_010194_2_10_6"/>
<keyword evidence="2" id="KW-0560">Oxidoreductase</keyword>
<dbReference type="EMBL" id="CP003093">
    <property type="protein sequence ID" value="AER57110.1"/>
    <property type="molecule type" value="Genomic_DNA"/>
</dbReference>
<accession>G7URB8</accession>
<dbReference type="GO" id="GO:0016491">
    <property type="term" value="F:oxidoreductase activity"/>
    <property type="evidence" value="ECO:0007669"/>
    <property type="project" value="UniProtKB-KW"/>
</dbReference>
<dbReference type="Gene3D" id="3.40.50.720">
    <property type="entry name" value="NAD(P)-binding Rossmann-like Domain"/>
    <property type="match status" value="1"/>
</dbReference>
<dbReference type="PANTHER" id="PTHR44196">
    <property type="entry name" value="DEHYDROGENASE/REDUCTASE SDR FAMILY MEMBER 7B"/>
    <property type="match status" value="1"/>
</dbReference>
<evidence type="ECO:0000256" key="2">
    <source>
        <dbReference type="ARBA" id="ARBA00023002"/>
    </source>
</evidence>
<keyword evidence="4" id="KW-1185">Reference proteome</keyword>
<dbReference type="eggNOG" id="COG1028">
    <property type="taxonomic scope" value="Bacteria"/>
</dbReference>
<comment type="similarity">
    <text evidence="1">Belongs to the short-chain dehydrogenases/reductases (SDR) family.</text>
</comment>
<dbReference type="Pfam" id="PF00106">
    <property type="entry name" value="adh_short"/>
    <property type="match status" value="1"/>
</dbReference>
<sequence>MSLLQVPARAPQSLAARVVLVSGAHGGLGQASARACAQAGATVVLLGRRPARLNRVYDACARLGPEPLLYPLDLEGAAPDDYAELARRIGTEVGRLDGLLHCAADFRGLTPLEHTDPAAFARALHVNLTAAWWLSQACLPLLKAATDGALVFTLDDPQRVGQPYWGGYGVAQHGLRALVHMLHAELASTSVRVSALQPGPMRTTLRARAYAEDPDPSLADASEYARHCVSLLSPAGADRRGQVWNPGP</sequence>
<dbReference type="SUPFAM" id="SSF51735">
    <property type="entry name" value="NAD(P)-binding Rossmann-fold domains"/>
    <property type="match status" value="1"/>
</dbReference>
<dbReference type="GO" id="GO:0016020">
    <property type="term" value="C:membrane"/>
    <property type="evidence" value="ECO:0007669"/>
    <property type="project" value="TreeGrafter"/>
</dbReference>
<evidence type="ECO:0000313" key="4">
    <source>
        <dbReference type="Proteomes" id="UP000005870"/>
    </source>
</evidence>
<dbReference type="KEGG" id="psd:DSC_12330"/>
<name>G7URB8_PSEUP</name>
<dbReference type="PRINTS" id="PR00081">
    <property type="entry name" value="GDHRDH"/>
</dbReference>
<dbReference type="InterPro" id="IPR002347">
    <property type="entry name" value="SDR_fam"/>
</dbReference>
<gene>
    <name evidence="3" type="ordered locus">DSC_12330</name>
</gene>
<dbReference type="PANTHER" id="PTHR44196:SF4">
    <property type="entry name" value="SHORT CHAIN DEHYDROGENASE"/>
    <property type="match status" value="1"/>
</dbReference>
<reference evidence="3 4" key="1">
    <citation type="journal article" date="2012" name="J. Bacteriol.">
        <title>Complete Genome Sequence of the BTEX-Degrading Bacterium Pseudoxanthomonas spadix BD-a59.</title>
        <authorList>
            <person name="Lee S.H."/>
            <person name="Jin H.M."/>
            <person name="Lee H.J."/>
            <person name="Kim J.M."/>
            <person name="Jeon C.O."/>
        </authorList>
    </citation>
    <scope>NUCLEOTIDE SEQUENCE [LARGE SCALE GENOMIC DNA]</scope>
    <source>
        <strain evidence="3 4">BD-a59</strain>
    </source>
</reference>
<proteinExistence type="inferred from homology"/>
<dbReference type="RefSeq" id="WP_014161283.1">
    <property type="nucleotide sequence ID" value="NC_016147.2"/>
</dbReference>
<dbReference type="Proteomes" id="UP000005870">
    <property type="component" value="Chromosome"/>
</dbReference>
<dbReference type="AlphaFoldDB" id="G7URB8"/>
<dbReference type="InterPro" id="IPR036291">
    <property type="entry name" value="NAD(P)-bd_dom_sf"/>
</dbReference>
<organism evidence="3 4">
    <name type="scientific">Pseudoxanthomonas spadix (strain BD-a59)</name>
    <dbReference type="NCBI Taxonomy" id="1045855"/>
    <lineage>
        <taxon>Bacteria</taxon>
        <taxon>Pseudomonadati</taxon>
        <taxon>Pseudomonadota</taxon>
        <taxon>Gammaproteobacteria</taxon>
        <taxon>Lysobacterales</taxon>
        <taxon>Lysobacteraceae</taxon>
        <taxon>Pseudoxanthomonas</taxon>
    </lineage>
</organism>
<evidence type="ECO:0000256" key="1">
    <source>
        <dbReference type="ARBA" id="ARBA00006484"/>
    </source>
</evidence>
<protein>
    <submittedName>
        <fullName evidence="3">Short-chain dehydrogenase/reductase SDR</fullName>
    </submittedName>
</protein>